<proteinExistence type="predicted"/>
<evidence type="ECO:0000313" key="2">
    <source>
        <dbReference type="EMBL" id="GFU46020.1"/>
    </source>
</evidence>
<accession>A0A8X6QVZ7</accession>
<protein>
    <submittedName>
        <fullName evidence="2">Uncharacterized protein</fullName>
    </submittedName>
</protein>
<comment type="caution">
    <text evidence="2">The sequence shown here is derived from an EMBL/GenBank/DDBJ whole genome shotgun (WGS) entry which is preliminary data.</text>
</comment>
<evidence type="ECO:0000313" key="3">
    <source>
        <dbReference type="Proteomes" id="UP000887013"/>
    </source>
</evidence>
<reference evidence="2" key="1">
    <citation type="submission" date="2020-08" db="EMBL/GenBank/DDBJ databases">
        <title>Multicomponent nature underlies the extraordinary mechanical properties of spider dragline silk.</title>
        <authorList>
            <person name="Kono N."/>
            <person name="Nakamura H."/>
            <person name="Mori M."/>
            <person name="Yoshida Y."/>
            <person name="Ohtoshi R."/>
            <person name="Malay A.D."/>
            <person name="Moran D.A.P."/>
            <person name="Tomita M."/>
            <person name="Numata K."/>
            <person name="Arakawa K."/>
        </authorList>
    </citation>
    <scope>NUCLEOTIDE SEQUENCE</scope>
</reference>
<dbReference type="EMBL" id="BMAW01132894">
    <property type="protein sequence ID" value="GFU46020.1"/>
    <property type="molecule type" value="Genomic_DNA"/>
</dbReference>
<sequence>MSFDAEMGRGLKRKKKLIVHLIKRGSGRVYGPKNIDLNGPHYIKRKLSLSLIIQEKSFKPFGFNYQKIKIMKFWTSAALISVIATAAFAQGPFPIFGGAGGPVPVGLGGPVGGFGGGHPAFGGGPFGGGIPVFGGGAGGGFGGGQGGGFGGPSGGIPFSGPISSFGPPPQFGNGGGFGGPSGFSGGPSSYGGGGSGAYTLQGLGPSSEGGFGGFTIGGRSISSLLQGLGRRR</sequence>
<evidence type="ECO:0000256" key="1">
    <source>
        <dbReference type="SAM" id="MobiDB-lite"/>
    </source>
</evidence>
<keyword evidence="3" id="KW-1185">Reference proteome</keyword>
<name>A0A8X6QVZ7_NEPPI</name>
<feature type="region of interest" description="Disordered" evidence="1">
    <location>
        <begin position="167"/>
        <end position="188"/>
    </location>
</feature>
<dbReference type="AlphaFoldDB" id="A0A8X6QVZ7"/>
<organism evidence="2 3">
    <name type="scientific">Nephila pilipes</name>
    <name type="common">Giant wood spider</name>
    <name type="synonym">Nephila maculata</name>
    <dbReference type="NCBI Taxonomy" id="299642"/>
    <lineage>
        <taxon>Eukaryota</taxon>
        <taxon>Metazoa</taxon>
        <taxon>Ecdysozoa</taxon>
        <taxon>Arthropoda</taxon>
        <taxon>Chelicerata</taxon>
        <taxon>Arachnida</taxon>
        <taxon>Araneae</taxon>
        <taxon>Araneomorphae</taxon>
        <taxon>Entelegynae</taxon>
        <taxon>Araneoidea</taxon>
        <taxon>Nephilidae</taxon>
        <taxon>Nephila</taxon>
    </lineage>
</organism>
<gene>
    <name evidence="2" type="ORF">NPIL_190131</name>
</gene>
<feature type="compositionally biased region" description="Gly residues" evidence="1">
    <location>
        <begin position="172"/>
        <end position="188"/>
    </location>
</feature>
<dbReference type="Proteomes" id="UP000887013">
    <property type="component" value="Unassembled WGS sequence"/>
</dbReference>